<evidence type="ECO:0000313" key="4">
    <source>
        <dbReference type="Proteomes" id="UP000236319"/>
    </source>
</evidence>
<feature type="compositionally biased region" description="Acidic residues" evidence="1">
    <location>
        <begin position="156"/>
        <end position="170"/>
    </location>
</feature>
<dbReference type="Proteomes" id="UP000236319">
    <property type="component" value="Unassembled WGS sequence"/>
</dbReference>
<keyword evidence="4" id="KW-1185">Reference proteome</keyword>
<dbReference type="GO" id="GO:0003743">
    <property type="term" value="F:translation initiation factor activity"/>
    <property type="evidence" value="ECO:0007669"/>
    <property type="project" value="UniProtKB-KW"/>
</dbReference>
<dbReference type="EMBL" id="BDSA01000001">
    <property type="protein sequence ID" value="GBE59935.1"/>
    <property type="molecule type" value="Genomic_DNA"/>
</dbReference>
<feature type="signal peptide" evidence="2">
    <location>
        <begin position="1"/>
        <end position="26"/>
    </location>
</feature>
<dbReference type="InterPro" id="IPR012340">
    <property type="entry name" value="NA-bd_OB-fold"/>
</dbReference>
<dbReference type="OrthoDB" id="365689at2759"/>
<dbReference type="AlphaFoldDB" id="A0A2H6KAC4"/>
<name>A0A2H6KAC4_9APIC</name>
<evidence type="ECO:0000256" key="1">
    <source>
        <dbReference type="SAM" id="MobiDB-lite"/>
    </source>
</evidence>
<accession>A0A2H6KAC4</accession>
<keyword evidence="3" id="KW-0648">Protein biosynthesis</keyword>
<comment type="caution">
    <text evidence="3">The sequence shown here is derived from an EMBL/GenBank/DDBJ whole genome shotgun (WGS) entry which is preliminary data.</text>
</comment>
<dbReference type="RefSeq" id="XP_028866178.1">
    <property type="nucleotide sequence ID" value="XM_029010345.1"/>
</dbReference>
<dbReference type="SUPFAM" id="SSF50249">
    <property type="entry name" value="Nucleic acid-binding proteins"/>
    <property type="match status" value="1"/>
</dbReference>
<proteinExistence type="predicted"/>
<keyword evidence="2" id="KW-0732">Signal</keyword>
<protein>
    <submittedName>
        <fullName evidence="3">Translation initiation factor IF-1, putative</fullName>
    </submittedName>
</protein>
<evidence type="ECO:0000313" key="3">
    <source>
        <dbReference type="EMBL" id="GBE59935.1"/>
    </source>
</evidence>
<reference evidence="3 4" key="1">
    <citation type="journal article" date="2017" name="BMC Genomics">
        <title>Whole-genome assembly of Babesia ovata and comparative genomics between closely related pathogens.</title>
        <authorList>
            <person name="Yamagishi J."/>
            <person name="Asada M."/>
            <person name="Hakimi H."/>
            <person name="Tanaka T.Q."/>
            <person name="Sugimoto C."/>
            <person name="Kawazu S."/>
        </authorList>
    </citation>
    <scope>NUCLEOTIDE SEQUENCE [LARGE SCALE GENOMIC DNA]</scope>
    <source>
        <strain evidence="3 4">Miyake</strain>
    </source>
</reference>
<sequence length="170" mass="18461">MIRVSTAGIHLSVLVTILAFANAADAFRTSAIAGVRNIQRWTTPVGAASSSIGNIVKGNKILASGRIVECRGGSSYLVQIENSETTVHCELAGSLYRRRKFMALNTKVKIEVHLLAPKKGRIVERIDSYEQLILQRSENKAGQPGNKQVAKQGDSDSSDSEYDDSDVEEV</sequence>
<feature type="chain" id="PRO_5014167825" evidence="2">
    <location>
        <begin position="27"/>
        <end position="170"/>
    </location>
</feature>
<organism evidence="3 4">
    <name type="scientific">Babesia ovata</name>
    <dbReference type="NCBI Taxonomy" id="189622"/>
    <lineage>
        <taxon>Eukaryota</taxon>
        <taxon>Sar</taxon>
        <taxon>Alveolata</taxon>
        <taxon>Apicomplexa</taxon>
        <taxon>Aconoidasida</taxon>
        <taxon>Piroplasmida</taxon>
        <taxon>Babesiidae</taxon>
        <taxon>Babesia</taxon>
    </lineage>
</organism>
<dbReference type="VEuPathDB" id="PiroplasmaDB:BOVATA_014280"/>
<evidence type="ECO:0000256" key="2">
    <source>
        <dbReference type="SAM" id="SignalP"/>
    </source>
</evidence>
<feature type="region of interest" description="Disordered" evidence="1">
    <location>
        <begin position="137"/>
        <end position="170"/>
    </location>
</feature>
<keyword evidence="3" id="KW-0396">Initiation factor</keyword>
<dbReference type="Gene3D" id="2.40.50.140">
    <property type="entry name" value="Nucleic acid-binding proteins"/>
    <property type="match status" value="1"/>
</dbReference>
<gene>
    <name evidence="3" type="ORF">BOVATA_014280</name>
</gene>
<dbReference type="GeneID" id="39873705"/>